<organism evidence="2 3">
    <name type="scientific">Suillus placidus</name>
    <dbReference type="NCBI Taxonomy" id="48579"/>
    <lineage>
        <taxon>Eukaryota</taxon>
        <taxon>Fungi</taxon>
        <taxon>Dikarya</taxon>
        <taxon>Basidiomycota</taxon>
        <taxon>Agaricomycotina</taxon>
        <taxon>Agaricomycetes</taxon>
        <taxon>Agaricomycetidae</taxon>
        <taxon>Boletales</taxon>
        <taxon>Suillineae</taxon>
        <taxon>Suillaceae</taxon>
        <taxon>Suillus</taxon>
    </lineage>
</organism>
<name>A0A9P7CX21_9AGAM</name>
<protein>
    <submittedName>
        <fullName evidence="2">Uncharacterized protein</fullName>
    </submittedName>
</protein>
<evidence type="ECO:0000313" key="2">
    <source>
        <dbReference type="EMBL" id="KAG1769729.1"/>
    </source>
</evidence>
<feature type="region of interest" description="Disordered" evidence="1">
    <location>
        <begin position="117"/>
        <end position="195"/>
    </location>
</feature>
<dbReference type="AlphaFoldDB" id="A0A9P7CX21"/>
<reference evidence="2" key="1">
    <citation type="journal article" date="2020" name="New Phytol.">
        <title>Comparative genomics reveals dynamic genome evolution in host specialist ectomycorrhizal fungi.</title>
        <authorList>
            <person name="Lofgren L.A."/>
            <person name="Nguyen N.H."/>
            <person name="Vilgalys R."/>
            <person name="Ruytinx J."/>
            <person name="Liao H.L."/>
            <person name="Branco S."/>
            <person name="Kuo A."/>
            <person name="LaButti K."/>
            <person name="Lipzen A."/>
            <person name="Andreopoulos W."/>
            <person name="Pangilinan J."/>
            <person name="Riley R."/>
            <person name="Hundley H."/>
            <person name="Na H."/>
            <person name="Barry K."/>
            <person name="Grigoriev I.V."/>
            <person name="Stajich J.E."/>
            <person name="Kennedy P.G."/>
        </authorList>
    </citation>
    <scope>NUCLEOTIDE SEQUENCE</scope>
    <source>
        <strain evidence="2">DOB743</strain>
    </source>
</reference>
<keyword evidence="3" id="KW-1185">Reference proteome</keyword>
<evidence type="ECO:0000256" key="1">
    <source>
        <dbReference type="SAM" id="MobiDB-lite"/>
    </source>
</evidence>
<gene>
    <name evidence="2" type="ORF">EV702DRAFT_1049606</name>
</gene>
<proteinExistence type="predicted"/>
<sequence length="845" mass="91496">MSSALDAVIATANAAFRHAGDKVKHLLGQALQLDAADPKHIPIVVEMAQALTDAFSGHAVQATSVPPMVLSAAAELHAHLDSSFCQVVSTPVWANIRPEDPPCKASPLYPLTAGYGKLAPPTPAPPAAQPTAGPSKGKGKEKAISEEDTDDYHGRQLECSKCARPRTMSARSQSAAPKAKHQHTKSKSKAIITSDDDMELDNAAAEVAALEPAPAPAKPLKDVLKRLKYVEIDELDEEEAMIVGPAPKMGMPYVEIPLAPKASGKVAGGLQEDTNADSTLPVWSPDCGSCVQRQLICRQGYNASHEPLAALITLVARLNERVQEVLRSQLQEEKMELSRKIAHEVNEAIHSHGRVATYVPPGLLSLAAEIFGAQRHTTQLVEVPDWTRVGNNMDMCMRHPLYAPAPAPLASARNFPADHWIEPGDDDMSSPSPVIAPEDNIWFSPMPPVYDLPSLVMPSGHLQSTQHPLANENMEAMLAQIRIDMQELHTHDRMEIDIRHEQLEHHIQLAEASDSAMSMQVDEIERDVHVQRGLLSDCTAEVRGIVRYLREQRSSQVTMSTPPAFNPPTITVPGASISVFARTVTNNVFTPDASWMGAQTGGEMLGAADDSPVARQDRVPSTSAIIPALTMRASGPSVPPVGGPPVQSPIVPVVCMPSPSTLHAFIAGPSNVPDDGQSISAPLPHMQYGPLSCQNQSVMRNIAVPDGISFSRMSMCPASTKWMSIYQMVHNTLSPPIYHGTIIVMGPHGLACLHWYIVTLSCLSQMGEFTEGALLLRYWPVLALQVSITYHLKADQYMPYRSGQSLSKGWMLASSGPTWLATCNLQNEHQPEWPYMLASAVPTKI</sequence>
<evidence type="ECO:0000313" key="3">
    <source>
        <dbReference type="Proteomes" id="UP000714275"/>
    </source>
</evidence>
<dbReference type="Proteomes" id="UP000714275">
    <property type="component" value="Unassembled WGS sequence"/>
</dbReference>
<comment type="caution">
    <text evidence="2">The sequence shown here is derived from an EMBL/GenBank/DDBJ whole genome shotgun (WGS) entry which is preliminary data.</text>
</comment>
<accession>A0A9P7CX21</accession>
<dbReference type="OrthoDB" id="2688757at2759"/>
<dbReference type="EMBL" id="JABBWD010000070">
    <property type="protein sequence ID" value="KAG1769729.1"/>
    <property type="molecule type" value="Genomic_DNA"/>
</dbReference>
<feature type="compositionally biased region" description="Basic and acidic residues" evidence="1">
    <location>
        <begin position="138"/>
        <end position="158"/>
    </location>
</feature>
<feature type="compositionally biased region" description="Basic residues" evidence="1">
    <location>
        <begin position="178"/>
        <end position="188"/>
    </location>
</feature>